<protein>
    <submittedName>
        <fullName evidence="1">Uncharacterized protein</fullName>
    </submittedName>
</protein>
<dbReference type="AlphaFoldDB" id="A0AA88YJH1"/>
<reference evidence="1" key="1">
    <citation type="submission" date="2019-08" db="EMBL/GenBank/DDBJ databases">
        <title>The improved chromosome-level genome for the pearl oyster Pinctada fucata martensii using PacBio sequencing and Hi-C.</title>
        <authorList>
            <person name="Zheng Z."/>
        </authorList>
    </citation>
    <scope>NUCLEOTIDE SEQUENCE</scope>
    <source>
        <strain evidence="1">ZZ-2019</strain>
        <tissue evidence="1">Adductor muscle</tissue>
    </source>
</reference>
<proteinExistence type="predicted"/>
<comment type="caution">
    <text evidence="1">The sequence shown here is derived from an EMBL/GenBank/DDBJ whole genome shotgun (WGS) entry which is preliminary data.</text>
</comment>
<evidence type="ECO:0000313" key="2">
    <source>
        <dbReference type="Proteomes" id="UP001186944"/>
    </source>
</evidence>
<dbReference type="EMBL" id="VSWD01000005">
    <property type="protein sequence ID" value="KAK3102851.1"/>
    <property type="molecule type" value="Genomic_DNA"/>
</dbReference>
<gene>
    <name evidence="1" type="ORF">FSP39_014423</name>
</gene>
<keyword evidence="2" id="KW-1185">Reference proteome</keyword>
<name>A0AA88YJH1_PINIB</name>
<accession>A0AA88YJH1</accession>
<dbReference type="Proteomes" id="UP001186944">
    <property type="component" value="Unassembled WGS sequence"/>
</dbReference>
<organism evidence="1 2">
    <name type="scientific">Pinctada imbricata</name>
    <name type="common">Atlantic pearl-oyster</name>
    <name type="synonym">Pinctada martensii</name>
    <dbReference type="NCBI Taxonomy" id="66713"/>
    <lineage>
        <taxon>Eukaryota</taxon>
        <taxon>Metazoa</taxon>
        <taxon>Spiralia</taxon>
        <taxon>Lophotrochozoa</taxon>
        <taxon>Mollusca</taxon>
        <taxon>Bivalvia</taxon>
        <taxon>Autobranchia</taxon>
        <taxon>Pteriomorphia</taxon>
        <taxon>Pterioida</taxon>
        <taxon>Pterioidea</taxon>
        <taxon>Pteriidae</taxon>
        <taxon>Pinctada</taxon>
    </lineage>
</organism>
<sequence length="72" mass="8432">MATFQVATPEKFDFRKPETWQKWIKRFERFRTASELSEKSEEAQVNTLLYSMGPESDEVLSSLKLSADDLKK</sequence>
<evidence type="ECO:0000313" key="1">
    <source>
        <dbReference type="EMBL" id="KAK3102851.1"/>
    </source>
</evidence>